<dbReference type="InterPro" id="IPR029058">
    <property type="entry name" value="AB_hydrolase_fold"/>
</dbReference>
<gene>
    <name evidence="3" type="ORF">HGK34_20515</name>
</gene>
<dbReference type="PANTHER" id="PTHR43433:SF5">
    <property type="entry name" value="AB HYDROLASE-1 DOMAIN-CONTAINING PROTEIN"/>
    <property type="match status" value="1"/>
</dbReference>
<dbReference type="SUPFAM" id="SSF53474">
    <property type="entry name" value="alpha/beta-Hydrolases"/>
    <property type="match status" value="1"/>
</dbReference>
<evidence type="ECO:0000313" key="4">
    <source>
        <dbReference type="Proteomes" id="UP000675409"/>
    </source>
</evidence>
<accession>A0ABS1LQR1</accession>
<dbReference type="Proteomes" id="UP000675409">
    <property type="component" value="Unassembled WGS sequence"/>
</dbReference>
<dbReference type="PRINTS" id="PR00111">
    <property type="entry name" value="ABHYDROLASE"/>
</dbReference>
<evidence type="ECO:0000259" key="2">
    <source>
        <dbReference type="Pfam" id="PF00561"/>
    </source>
</evidence>
<feature type="domain" description="AB hydrolase-1" evidence="2">
    <location>
        <begin position="43"/>
        <end position="276"/>
    </location>
</feature>
<proteinExistence type="predicted"/>
<dbReference type="Gene3D" id="3.40.50.1820">
    <property type="entry name" value="alpha/beta hydrolase"/>
    <property type="match status" value="1"/>
</dbReference>
<keyword evidence="3" id="KW-0378">Hydrolase</keyword>
<dbReference type="Pfam" id="PF00561">
    <property type="entry name" value="Abhydrolase_1"/>
    <property type="match status" value="1"/>
</dbReference>
<sequence>MSQASISGAARPSPSSHDVPTRSVRVGDAEFAYRELGPRGGTPVILLHHLAANLDDWDPRLIDGLAATRHVIAFDNRGVGASTGSTPQTVEAMAADAVAFVRALGHERVDLFGFSLGGFVAQAVLEREPALVRRAVLAGTGPAGGPGIDKIRWTSIVPTIKALVRRKHPKYHLFFTGTATGRAAAQAFLDRLQERTEDRDGPVANATFSAQMKAIHRWGKQSPWDLSRIGHPVLLANGETDAMVPSRNTIDLADRLPHGELVPLYPDAGHGGIFQHHTEFTAAALEFLERAD</sequence>
<keyword evidence="4" id="KW-1185">Reference proteome</keyword>
<name>A0ABS1LQR1_9MICO</name>
<dbReference type="InterPro" id="IPR050471">
    <property type="entry name" value="AB_hydrolase"/>
</dbReference>
<comment type="caution">
    <text evidence="3">The sequence shown here is derived from an EMBL/GenBank/DDBJ whole genome shotgun (WGS) entry which is preliminary data.</text>
</comment>
<protein>
    <submittedName>
        <fullName evidence="3">Alpha/beta hydrolase</fullName>
    </submittedName>
</protein>
<dbReference type="EMBL" id="JABBYC010000068">
    <property type="protein sequence ID" value="MBL0888631.1"/>
    <property type="molecule type" value="Genomic_DNA"/>
</dbReference>
<organism evidence="3 4">
    <name type="scientific">Myceligenerans indicum</name>
    <dbReference type="NCBI Taxonomy" id="2593663"/>
    <lineage>
        <taxon>Bacteria</taxon>
        <taxon>Bacillati</taxon>
        <taxon>Actinomycetota</taxon>
        <taxon>Actinomycetes</taxon>
        <taxon>Micrococcales</taxon>
        <taxon>Promicromonosporaceae</taxon>
        <taxon>Myceligenerans</taxon>
    </lineage>
</organism>
<reference evidence="3 4" key="1">
    <citation type="journal article" date="2021" name="Arch. Microbiol.">
        <title>Myceligenerans indicum sp. nov., an actinobacterium isolated from mangrove sediment of Sundarbans, India.</title>
        <authorList>
            <person name="Asha K."/>
            <person name="Bhadury P."/>
        </authorList>
    </citation>
    <scope>NUCLEOTIDE SEQUENCE [LARGE SCALE GENOMIC DNA]</scope>
    <source>
        <strain evidence="3 4">I2</strain>
    </source>
</reference>
<evidence type="ECO:0000256" key="1">
    <source>
        <dbReference type="SAM" id="MobiDB-lite"/>
    </source>
</evidence>
<feature type="region of interest" description="Disordered" evidence="1">
    <location>
        <begin position="1"/>
        <end position="22"/>
    </location>
</feature>
<dbReference type="RefSeq" id="WP_201850947.1">
    <property type="nucleotide sequence ID" value="NZ_JABBYC010000068.1"/>
</dbReference>
<dbReference type="GO" id="GO:0016787">
    <property type="term" value="F:hydrolase activity"/>
    <property type="evidence" value="ECO:0007669"/>
    <property type="project" value="UniProtKB-KW"/>
</dbReference>
<dbReference type="PANTHER" id="PTHR43433">
    <property type="entry name" value="HYDROLASE, ALPHA/BETA FOLD FAMILY PROTEIN"/>
    <property type="match status" value="1"/>
</dbReference>
<evidence type="ECO:0000313" key="3">
    <source>
        <dbReference type="EMBL" id="MBL0888631.1"/>
    </source>
</evidence>
<dbReference type="InterPro" id="IPR000073">
    <property type="entry name" value="AB_hydrolase_1"/>
</dbReference>